<protein>
    <submittedName>
        <fullName evidence="1">Uncharacterized protein</fullName>
    </submittedName>
</protein>
<dbReference type="EMBL" id="LIBJ01000245">
    <property type="protein sequence ID" value="KRO46723.1"/>
    <property type="molecule type" value="Genomic_DNA"/>
</dbReference>
<evidence type="ECO:0000313" key="2">
    <source>
        <dbReference type="Proteomes" id="UP000051017"/>
    </source>
</evidence>
<dbReference type="Proteomes" id="UP000051017">
    <property type="component" value="Unassembled WGS sequence"/>
</dbReference>
<evidence type="ECO:0000313" key="1">
    <source>
        <dbReference type="EMBL" id="KRO46723.1"/>
    </source>
</evidence>
<sequence>MRATTRLLSEVSTTFTADQIDLNAIAGSDGMLFVRNGIGFATRGIASRIASRDAKEFIANIQVDDSVNAPGSGPVLIGAIPFDSQEPHDFILPKFLVCKS</sequence>
<gene>
    <name evidence="1" type="ORF">ABR75_07665</name>
</gene>
<proteinExistence type="predicted"/>
<accession>A0A0R2QFB4</accession>
<dbReference type="AlphaFoldDB" id="A0A0R2QFB4"/>
<comment type="caution">
    <text evidence="1">The sequence shown here is derived from an EMBL/GenBank/DDBJ whole genome shotgun (WGS) entry which is preliminary data.</text>
</comment>
<name>A0A0R2QFB4_9ACTN</name>
<organism evidence="1 2">
    <name type="scientific">Acidimicrobiia bacterium BACL6 MAG-120924-bin43</name>
    <dbReference type="NCBI Taxonomy" id="1655583"/>
    <lineage>
        <taxon>Bacteria</taxon>
        <taxon>Bacillati</taxon>
        <taxon>Actinomycetota</taxon>
        <taxon>Acidimicrobiia</taxon>
        <taxon>acIV cluster</taxon>
    </lineage>
</organism>
<reference evidence="1 2" key="1">
    <citation type="submission" date="2015-10" db="EMBL/GenBank/DDBJ databases">
        <title>Metagenome-Assembled Genomes uncover a global brackish microbiome.</title>
        <authorList>
            <person name="Hugerth L.W."/>
            <person name="Larsson J."/>
            <person name="Alneberg J."/>
            <person name="Lindh M.V."/>
            <person name="Legrand C."/>
            <person name="Pinhassi J."/>
            <person name="Andersson A.F."/>
        </authorList>
    </citation>
    <scope>NUCLEOTIDE SEQUENCE [LARGE SCALE GENOMIC DNA]</scope>
    <source>
        <strain evidence="1">BACL6 MAG-120924-bin43</strain>
    </source>
</reference>
<feature type="non-terminal residue" evidence="1">
    <location>
        <position position="100"/>
    </location>
</feature>